<dbReference type="AlphaFoldDB" id="A0A0V8GBL2"/>
<gene>
    <name evidence="1" type="ORF">AS033_15395</name>
</gene>
<comment type="caution">
    <text evidence="1">The sequence shown here is derived from an EMBL/GenBank/DDBJ whole genome shotgun (WGS) entry which is preliminary data.</text>
</comment>
<sequence>MSFKHENRHVLVANKLLIAMSGLTRWTKRQDSFLYEQHHYNIPGPFLALKWTKSRIRHLLTLLSHCDDQGVLSLMESEALAHYARTSVRSLHNNLRLFESAGLIRYSIHFSGVVTIELVDYLENYRDLFEEDGTYTSKTGYTSLWCGMVRQLMDIEHVNILRVALRALVQVERDVNVQSQEKATLTYDEVRGFLPRYCGHRLAVKGMLDQLSQFFNVHLVENTKDFLSAVKENVSLKKRIHTVTRPLMFHVKLEDQINSKRIREAERARTLISWFDLREVARDYVDFDALEVPQTSLQSLSDTYGFAACDAVIRSIRNDFYQYGERLEDAELYRLFFDSPILYLNEQLRVVSEKMAIA</sequence>
<name>A0A0V8GBL2_9BACL</name>
<evidence type="ECO:0000313" key="1">
    <source>
        <dbReference type="EMBL" id="KSU47637.1"/>
    </source>
</evidence>
<dbReference type="RefSeq" id="WP_055966330.1">
    <property type="nucleotide sequence ID" value="NZ_FMYN01000007.1"/>
</dbReference>
<dbReference type="OrthoDB" id="2837785at2"/>
<dbReference type="GeneID" id="90838745"/>
<reference evidence="1 2" key="1">
    <citation type="journal article" date="2015" name="Int. J. Syst. Evol. Microbiol.">
        <title>Exiguobacterium enclense sp. nov., isolated from sediment.</title>
        <authorList>
            <person name="Dastager S.G."/>
            <person name="Mawlankar R."/>
            <person name="Sonalkar V.V."/>
            <person name="Thorat M.N."/>
            <person name="Mual P."/>
            <person name="Verma A."/>
            <person name="Krishnamurthi S."/>
            <person name="Tang S.K."/>
            <person name="Li W.J."/>
        </authorList>
    </citation>
    <scope>NUCLEOTIDE SEQUENCE [LARGE SCALE GENOMIC DNA]</scope>
    <source>
        <strain evidence="1 2">NIO-1109</strain>
    </source>
</reference>
<dbReference type="EMBL" id="LNQL01000007">
    <property type="protein sequence ID" value="KSU47637.1"/>
    <property type="molecule type" value="Genomic_DNA"/>
</dbReference>
<proteinExistence type="predicted"/>
<dbReference type="Proteomes" id="UP000053797">
    <property type="component" value="Unassembled WGS sequence"/>
</dbReference>
<protein>
    <submittedName>
        <fullName evidence="1">Uncharacterized protein</fullName>
    </submittedName>
</protein>
<evidence type="ECO:0000313" key="2">
    <source>
        <dbReference type="Proteomes" id="UP000053797"/>
    </source>
</evidence>
<accession>A0A0V8GBL2</accession>
<organism evidence="1 2">
    <name type="scientific">Exiguobacterium indicum</name>
    <dbReference type="NCBI Taxonomy" id="296995"/>
    <lineage>
        <taxon>Bacteria</taxon>
        <taxon>Bacillati</taxon>
        <taxon>Bacillota</taxon>
        <taxon>Bacilli</taxon>
        <taxon>Bacillales</taxon>
        <taxon>Bacillales Family XII. Incertae Sedis</taxon>
        <taxon>Exiguobacterium</taxon>
    </lineage>
</organism>